<comment type="caution">
    <text evidence="1">The sequence shown here is derived from an EMBL/GenBank/DDBJ whole genome shotgun (WGS) entry which is preliminary data.</text>
</comment>
<protein>
    <submittedName>
        <fullName evidence="1">Uncharacterized protein</fullName>
    </submittedName>
</protein>
<dbReference type="Proteomes" id="UP000078389">
    <property type="component" value="Unassembled WGS sequence"/>
</dbReference>
<keyword evidence="2" id="KW-1185">Reference proteome</keyword>
<evidence type="ECO:0000313" key="2">
    <source>
        <dbReference type="Proteomes" id="UP000078389"/>
    </source>
</evidence>
<accession>A0A178HNY1</accession>
<dbReference type="EMBL" id="LVVY01000119">
    <property type="protein sequence ID" value="OAM74553.1"/>
    <property type="molecule type" value="Genomic_DNA"/>
</dbReference>
<evidence type="ECO:0000313" key="1">
    <source>
        <dbReference type="EMBL" id="OAM74553.1"/>
    </source>
</evidence>
<reference evidence="1 2" key="1">
    <citation type="submission" date="2016-03" db="EMBL/GenBank/DDBJ databases">
        <title>Genome sequencing of Devosia sp. S37.</title>
        <authorList>
            <person name="Mohd Nor M."/>
        </authorList>
    </citation>
    <scope>NUCLEOTIDE SEQUENCE [LARGE SCALE GENOMIC DNA]</scope>
    <source>
        <strain evidence="1 2">S37</strain>
    </source>
</reference>
<organism evidence="1 2">
    <name type="scientific">Devosia elaeis</name>
    <dbReference type="NCBI Taxonomy" id="1770058"/>
    <lineage>
        <taxon>Bacteria</taxon>
        <taxon>Pseudomonadati</taxon>
        <taxon>Pseudomonadota</taxon>
        <taxon>Alphaproteobacteria</taxon>
        <taxon>Hyphomicrobiales</taxon>
        <taxon>Devosiaceae</taxon>
        <taxon>Devosia</taxon>
    </lineage>
</organism>
<name>A0A178HNY1_9HYPH</name>
<proteinExistence type="predicted"/>
<dbReference type="AlphaFoldDB" id="A0A178HNY1"/>
<sequence>MGQEIYKATYFVEGGTIHANIAGQTWRLPLGQVPAEQAVRSLLIEKLRRNNFRQAMAEKWFGDK</sequence>
<gene>
    <name evidence="1" type="ORF">A3840_15545</name>
</gene>